<dbReference type="InterPro" id="IPR016032">
    <property type="entry name" value="Sig_transdc_resp-reg_C-effctor"/>
</dbReference>
<evidence type="ECO:0000259" key="1">
    <source>
        <dbReference type="SMART" id="SM00421"/>
    </source>
</evidence>
<protein>
    <submittedName>
        <fullName evidence="2">Helix-turn-helix transcriptional regulator</fullName>
    </submittedName>
</protein>
<accession>A0ABW4NAU8</accession>
<evidence type="ECO:0000313" key="3">
    <source>
        <dbReference type="Proteomes" id="UP001597283"/>
    </source>
</evidence>
<dbReference type="Proteomes" id="UP001597283">
    <property type="component" value="Unassembled WGS sequence"/>
</dbReference>
<name>A0ABW4NAU8_9SPHN</name>
<dbReference type="InterPro" id="IPR000014">
    <property type="entry name" value="PAS"/>
</dbReference>
<sequence>MSVTPIDHSSRPQLIWTVPAAEPEAPPVAPSDGLIEDLARVVAQECEADDILVALHEPDRDTAALFFMGRHAGCSATQRSLLAVADDALLDTGAGAAWTTIALEDDETAGVLTTRVVGEASATGRITITTLFGTIGEATRGRARKVAQRLAPLVSAFFRLWQQRLRVAAQLEGLTAAVNHSDVGVVIVDETASILFGNAAAQAMLGQRDGVRTTGGRLAAGRLGDTLRLQAAIAHVAAADGVDAGHAEAPVIALPRPGRRALMAALVAAGTAGGGSVIVHLFDPDTDLAALVDPVCKHYGLSPVETRLARLIAGGASLSEAAEAMRVREQSARSYLKHIFLKTETKRQGELVGLLLRSSVRTTPACQTNFILTLK</sequence>
<feature type="domain" description="HTH luxR-type" evidence="1">
    <location>
        <begin position="298"/>
        <end position="355"/>
    </location>
</feature>
<gene>
    <name evidence="2" type="ORF">ACFSC3_05555</name>
</gene>
<dbReference type="InterPro" id="IPR000792">
    <property type="entry name" value="Tscrpt_reg_LuxR_C"/>
</dbReference>
<dbReference type="Gene3D" id="1.10.10.10">
    <property type="entry name" value="Winged helix-like DNA-binding domain superfamily/Winged helix DNA-binding domain"/>
    <property type="match status" value="1"/>
</dbReference>
<evidence type="ECO:0000313" key="2">
    <source>
        <dbReference type="EMBL" id="MFD1787033.1"/>
    </source>
</evidence>
<reference evidence="3" key="1">
    <citation type="journal article" date="2019" name="Int. J. Syst. Evol. Microbiol.">
        <title>The Global Catalogue of Microorganisms (GCM) 10K type strain sequencing project: providing services to taxonomists for standard genome sequencing and annotation.</title>
        <authorList>
            <consortium name="The Broad Institute Genomics Platform"/>
            <consortium name="The Broad Institute Genome Sequencing Center for Infectious Disease"/>
            <person name="Wu L."/>
            <person name="Ma J."/>
        </authorList>
    </citation>
    <scope>NUCLEOTIDE SEQUENCE [LARGE SCALE GENOMIC DNA]</scope>
    <source>
        <strain evidence="3">Q85</strain>
    </source>
</reference>
<dbReference type="SMART" id="SM00421">
    <property type="entry name" value="HTH_LUXR"/>
    <property type="match status" value="1"/>
</dbReference>
<organism evidence="2 3">
    <name type="scientific">Sphingomonas floccifaciens</name>
    <dbReference type="NCBI Taxonomy" id="1844115"/>
    <lineage>
        <taxon>Bacteria</taxon>
        <taxon>Pseudomonadati</taxon>
        <taxon>Pseudomonadota</taxon>
        <taxon>Alphaproteobacteria</taxon>
        <taxon>Sphingomonadales</taxon>
        <taxon>Sphingomonadaceae</taxon>
        <taxon>Sphingomonas</taxon>
    </lineage>
</organism>
<comment type="caution">
    <text evidence="2">The sequence shown here is derived from an EMBL/GenBank/DDBJ whole genome shotgun (WGS) entry which is preliminary data.</text>
</comment>
<dbReference type="EMBL" id="JBHUFC010000002">
    <property type="protein sequence ID" value="MFD1787033.1"/>
    <property type="molecule type" value="Genomic_DNA"/>
</dbReference>
<dbReference type="SUPFAM" id="SSF46894">
    <property type="entry name" value="C-terminal effector domain of the bipartite response regulators"/>
    <property type="match status" value="1"/>
</dbReference>
<keyword evidence="3" id="KW-1185">Reference proteome</keyword>
<dbReference type="RefSeq" id="WP_380939406.1">
    <property type="nucleotide sequence ID" value="NZ_JBHUFC010000002.1"/>
</dbReference>
<dbReference type="InterPro" id="IPR036388">
    <property type="entry name" value="WH-like_DNA-bd_sf"/>
</dbReference>
<proteinExistence type="predicted"/>
<dbReference type="Pfam" id="PF13188">
    <property type="entry name" value="PAS_8"/>
    <property type="match status" value="1"/>
</dbReference>